<protein>
    <recommendedName>
        <fullName evidence="6">Protein kinase domain-containing protein</fullName>
    </recommendedName>
</protein>
<dbReference type="GO" id="GO:0004674">
    <property type="term" value="F:protein serine/threonine kinase activity"/>
    <property type="evidence" value="ECO:0007669"/>
    <property type="project" value="TreeGrafter"/>
</dbReference>
<reference evidence="7 8" key="1">
    <citation type="submission" date="2018-03" db="EMBL/GenBank/DDBJ databases">
        <title>Ahniella affigens gen. nov., sp. nov., a gammaproteobacterium isolated from sandy soil near a stream.</title>
        <authorList>
            <person name="Ko Y."/>
            <person name="Kim J.-H."/>
        </authorList>
    </citation>
    <scope>NUCLEOTIDE SEQUENCE [LARGE SCALE GENOMIC DNA]</scope>
    <source>
        <strain evidence="7 8">D13</strain>
    </source>
</reference>
<dbReference type="InterPro" id="IPR019734">
    <property type="entry name" value="TPR_rpt"/>
</dbReference>
<evidence type="ECO:0000313" key="8">
    <source>
        <dbReference type="Proteomes" id="UP000241074"/>
    </source>
</evidence>
<gene>
    <name evidence="7" type="ORF">C7S18_02230</name>
</gene>
<feature type="binding site" evidence="5">
    <location>
        <position position="155"/>
    </location>
    <ligand>
        <name>ATP</name>
        <dbReference type="ChEBI" id="CHEBI:30616"/>
    </ligand>
</feature>
<dbReference type="InterPro" id="IPR017441">
    <property type="entry name" value="Protein_kinase_ATP_BS"/>
</dbReference>
<evidence type="ECO:0000259" key="6">
    <source>
        <dbReference type="PROSITE" id="PS50011"/>
    </source>
</evidence>
<dbReference type="PROSITE" id="PS00107">
    <property type="entry name" value="PROTEIN_KINASE_ATP"/>
    <property type="match status" value="1"/>
</dbReference>
<dbReference type="Proteomes" id="UP000241074">
    <property type="component" value="Chromosome"/>
</dbReference>
<dbReference type="GO" id="GO:0005524">
    <property type="term" value="F:ATP binding"/>
    <property type="evidence" value="ECO:0007669"/>
    <property type="project" value="UniProtKB-UniRule"/>
</dbReference>
<dbReference type="PANTHER" id="PTHR43289:SF34">
    <property type="entry name" value="SERINE_THREONINE-PROTEIN KINASE YBDM-RELATED"/>
    <property type="match status" value="1"/>
</dbReference>
<dbReference type="PROSITE" id="PS00108">
    <property type="entry name" value="PROTEIN_KINASE_ST"/>
    <property type="match status" value="1"/>
</dbReference>
<dbReference type="Pfam" id="PF00069">
    <property type="entry name" value="Pkinase"/>
    <property type="match status" value="1"/>
</dbReference>
<evidence type="ECO:0000256" key="2">
    <source>
        <dbReference type="ARBA" id="ARBA00022741"/>
    </source>
</evidence>
<keyword evidence="2 5" id="KW-0547">Nucleotide-binding</keyword>
<dbReference type="PROSITE" id="PS50011">
    <property type="entry name" value="PROTEIN_KINASE_DOM"/>
    <property type="match status" value="1"/>
</dbReference>
<proteinExistence type="predicted"/>
<dbReference type="Gene3D" id="1.25.40.10">
    <property type="entry name" value="Tetratricopeptide repeat domain"/>
    <property type="match status" value="2"/>
</dbReference>
<evidence type="ECO:0000256" key="1">
    <source>
        <dbReference type="ARBA" id="ARBA00022679"/>
    </source>
</evidence>
<dbReference type="PANTHER" id="PTHR43289">
    <property type="entry name" value="MITOGEN-ACTIVATED PROTEIN KINASE KINASE KINASE 20-RELATED"/>
    <property type="match status" value="1"/>
</dbReference>
<dbReference type="InterPro" id="IPR011009">
    <property type="entry name" value="Kinase-like_dom_sf"/>
</dbReference>
<evidence type="ECO:0000256" key="3">
    <source>
        <dbReference type="ARBA" id="ARBA00022777"/>
    </source>
</evidence>
<sequence length="974" mass="106596">MPRATADRWLRGQLRCTARTASSTNCNITFEDAAMTETDGQTEATGNLRHWFERCLQQPATDRLAWLAKQDLPTPIRQRLLSMLDADADTGTSPGEPVREWFLSEQEEDWFDPKGLVGSSIGGFQIERLIGEGGMSCVYQASRIGADFDQRVALKVLRSGLHSRLEQRLFRRERQVLASLNHPHIARLIDGGLTERGEPFLVMELVDGVDILRHADTARLTPRARVLLLMETARAVDAAHQQLIVHRDIKPSNILVDRQQQVKLLDFGIAKLLDQDEIMTRTGAGMMTPAYAAPEQKLNQPVSTATDVFALGVVLWELLLGSRPDAHPNTQRPSELARLQATSVHTEHESRQLQRLLRGDLDNILMKALDPEPRLRYRDAGAFADDLQRFLDGQAVLAHPPSRWYRAQKFVQRHRGAVGLTALLTLGLMGSWGVALWQAGIAREQAIQAASQAARADAVKDFMLGIFSAAEARLPEPERPTVADLLAAASTELQHKQTLPAADQAALYFALAQVSTLVDDDAATLSSLDQVDRLIANDPSQQRLWLRAQAARADVLIRRDQIDAAAALLQPIRNDVRIESDAATIEGLLALTNLAQARGDFVVALAEASEAATIAPMVFQSDRPERLRPLTFLAGVQSRMGDQLAARHTMQTLVTAWQQQALPQDLEYSRQLAVLGIIDLQLGDAEPGINQLESAIALRRQIIAGPNRETASYLNSLAAAQRAQGQLADATASAEAALDMLQRLDGPDHREVLSTKLVLAGLLGEQQGPELAIPAYQAVLASCERAQLMSSEPDCAMAWNSLGNAYLRAGQLALALNATERSKSLRLAMLGANDPNYAMSLAGHAAVLTAMGQHQAALDEIDQALRIRADKGLSESFASGMIMASKARVLLRLQRGEAALATIRPVAAIYARNAPNHAARQFEWQAIQALAEWQLGQTELARTHAQSAFALNVKPALRDDSQWQPLRALLATSD</sequence>
<keyword evidence="1" id="KW-0808">Transferase</keyword>
<dbReference type="Pfam" id="PF13424">
    <property type="entry name" value="TPR_12"/>
    <property type="match status" value="2"/>
</dbReference>
<dbReference type="SMART" id="SM00220">
    <property type="entry name" value="S_TKc"/>
    <property type="match status" value="1"/>
</dbReference>
<dbReference type="OrthoDB" id="9783151at2"/>
<dbReference type="AlphaFoldDB" id="A0A2P1PML3"/>
<dbReference type="KEGG" id="xba:C7S18_02230"/>
<name>A0A2P1PML3_9GAMM</name>
<organism evidence="7 8">
    <name type="scientific">Ahniella affigens</name>
    <dbReference type="NCBI Taxonomy" id="2021234"/>
    <lineage>
        <taxon>Bacteria</taxon>
        <taxon>Pseudomonadati</taxon>
        <taxon>Pseudomonadota</taxon>
        <taxon>Gammaproteobacteria</taxon>
        <taxon>Lysobacterales</taxon>
        <taxon>Rhodanobacteraceae</taxon>
        <taxon>Ahniella</taxon>
    </lineage>
</organism>
<dbReference type="SUPFAM" id="SSF56112">
    <property type="entry name" value="Protein kinase-like (PK-like)"/>
    <property type="match status" value="1"/>
</dbReference>
<evidence type="ECO:0000313" key="7">
    <source>
        <dbReference type="EMBL" id="AVP96081.1"/>
    </source>
</evidence>
<dbReference type="CDD" id="cd14014">
    <property type="entry name" value="STKc_PknB_like"/>
    <property type="match status" value="1"/>
</dbReference>
<accession>A0A2P1PML3</accession>
<dbReference type="EMBL" id="CP027860">
    <property type="protein sequence ID" value="AVP96081.1"/>
    <property type="molecule type" value="Genomic_DNA"/>
</dbReference>
<evidence type="ECO:0000256" key="4">
    <source>
        <dbReference type="ARBA" id="ARBA00022840"/>
    </source>
</evidence>
<evidence type="ECO:0000256" key="5">
    <source>
        <dbReference type="PROSITE-ProRule" id="PRU10141"/>
    </source>
</evidence>
<dbReference type="InterPro" id="IPR000719">
    <property type="entry name" value="Prot_kinase_dom"/>
</dbReference>
<keyword evidence="4 5" id="KW-0067">ATP-binding</keyword>
<dbReference type="InterPro" id="IPR011990">
    <property type="entry name" value="TPR-like_helical_dom_sf"/>
</dbReference>
<feature type="domain" description="Protein kinase" evidence="6">
    <location>
        <begin position="124"/>
        <end position="391"/>
    </location>
</feature>
<dbReference type="InterPro" id="IPR008271">
    <property type="entry name" value="Ser/Thr_kinase_AS"/>
</dbReference>
<keyword evidence="8" id="KW-1185">Reference proteome</keyword>
<keyword evidence="3" id="KW-0418">Kinase</keyword>
<dbReference type="SUPFAM" id="SSF48452">
    <property type="entry name" value="TPR-like"/>
    <property type="match status" value="2"/>
</dbReference>
<reference evidence="7 8" key="2">
    <citation type="submission" date="2018-03" db="EMBL/GenBank/DDBJ databases">
        <authorList>
            <person name="Keele B.F."/>
        </authorList>
    </citation>
    <scope>NUCLEOTIDE SEQUENCE [LARGE SCALE GENOMIC DNA]</scope>
    <source>
        <strain evidence="7 8">D13</strain>
    </source>
</reference>
<dbReference type="SMART" id="SM00028">
    <property type="entry name" value="TPR"/>
    <property type="match status" value="4"/>
</dbReference>
<dbReference type="Gene3D" id="3.30.200.20">
    <property type="entry name" value="Phosphorylase Kinase, domain 1"/>
    <property type="match status" value="1"/>
</dbReference>
<dbReference type="Gene3D" id="1.10.510.10">
    <property type="entry name" value="Transferase(Phosphotransferase) domain 1"/>
    <property type="match status" value="1"/>
</dbReference>